<dbReference type="EMBL" id="JAIXMP010000035">
    <property type="protein sequence ID" value="KAI9249404.1"/>
    <property type="molecule type" value="Genomic_DNA"/>
</dbReference>
<dbReference type="Gene3D" id="3.80.10.10">
    <property type="entry name" value="Ribonuclease Inhibitor"/>
    <property type="match status" value="1"/>
</dbReference>
<dbReference type="InterPro" id="IPR032675">
    <property type="entry name" value="LRR_dom_sf"/>
</dbReference>
<dbReference type="Proteomes" id="UP001209540">
    <property type="component" value="Unassembled WGS sequence"/>
</dbReference>
<sequence length="487" mass="56012">MRHLSFELLELIAEHCQSSNDLSQLSRVNHQYHVASTRILFNRVAIKTPQQYAALMGHRDLFRKRGWLKYVRRLDLSSYSARGSGWTEAKAKAIVEPHALAQLLIDCVYLTELYVGEEMMQAFVEPIVIRAIFNGHPRLEVLDFTGFCDRKFTDVMAHVFGGNNDNQQQQQHKSIKQQQKEIWDREGILPFMMEDEEEEEEKDLLALESQLPENTMMPPRLNRISFYMCMALSQSSFFIPFFGQLSNNQLTRLDLANTKITSDLFQHLDPTCLTHLNLQGCHGVSCCSLFLPFLEQAKELIELNLNMSFSGVGGSNFCSDCLAHLVSIDMPHLRTLNLGGHGHMNDHVLSNVHPQNARRLEYFSLASTKQVTVDALLKLLGGMSQLKYLNLSRTWFILDLKYLASILSSTRTDEKQVSGISPTLKVIEVSPESRYPQQIHDWTLVHHGRRSYYSRDQVDPRFFYSNKLLLLDEIPVSPMTKYWSYSN</sequence>
<dbReference type="PANTHER" id="PTHR13318:SF190">
    <property type="entry name" value="PARTNER OF PAIRED, ISOFORM B"/>
    <property type="match status" value="1"/>
</dbReference>
<keyword evidence="2" id="KW-1185">Reference proteome</keyword>
<protein>
    <recommendedName>
        <fullName evidence="3">F-box domain-containing protein</fullName>
    </recommendedName>
</protein>
<comment type="caution">
    <text evidence="1">The sequence shown here is derived from an EMBL/GenBank/DDBJ whole genome shotgun (WGS) entry which is preliminary data.</text>
</comment>
<proteinExistence type="predicted"/>
<gene>
    <name evidence="1" type="ORF">BDA99DRAFT_523710</name>
</gene>
<dbReference type="GO" id="GO:0019005">
    <property type="term" value="C:SCF ubiquitin ligase complex"/>
    <property type="evidence" value="ECO:0007669"/>
    <property type="project" value="TreeGrafter"/>
</dbReference>
<accession>A0AAD5K0E7</accession>
<name>A0AAD5K0E7_9FUNG</name>
<evidence type="ECO:0000313" key="2">
    <source>
        <dbReference type="Proteomes" id="UP001209540"/>
    </source>
</evidence>
<dbReference type="AlphaFoldDB" id="A0AAD5K0E7"/>
<dbReference type="SUPFAM" id="SSF52047">
    <property type="entry name" value="RNI-like"/>
    <property type="match status" value="1"/>
</dbReference>
<reference evidence="1" key="1">
    <citation type="journal article" date="2022" name="IScience">
        <title>Evolution of zygomycete secretomes and the origins of terrestrial fungal ecologies.</title>
        <authorList>
            <person name="Chang Y."/>
            <person name="Wang Y."/>
            <person name="Mondo S."/>
            <person name="Ahrendt S."/>
            <person name="Andreopoulos W."/>
            <person name="Barry K."/>
            <person name="Beard J."/>
            <person name="Benny G.L."/>
            <person name="Blankenship S."/>
            <person name="Bonito G."/>
            <person name="Cuomo C."/>
            <person name="Desiro A."/>
            <person name="Gervers K.A."/>
            <person name="Hundley H."/>
            <person name="Kuo A."/>
            <person name="LaButti K."/>
            <person name="Lang B.F."/>
            <person name="Lipzen A."/>
            <person name="O'Donnell K."/>
            <person name="Pangilinan J."/>
            <person name="Reynolds N."/>
            <person name="Sandor L."/>
            <person name="Smith M.E."/>
            <person name="Tsang A."/>
            <person name="Grigoriev I.V."/>
            <person name="Stajich J.E."/>
            <person name="Spatafora J.W."/>
        </authorList>
    </citation>
    <scope>NUCLEOTIDE SEQUENCE</scope>
    <source>
        <strain evidence="1">RSA 2281</strain>
    </source>
</reference>
<evidence type="ECO:0008006" key="3">
    <source>
        <dbReference type="Google" id="ProtNLM"/>
    </source>
</evidence>
<dbReference type="PANTHER" id="PTHR13318">
    <property type="entry name" value="PARTNER OF PAIRED, ISOFORM B-RELATED"/>
    <property type="match status" value="1"/>
</dbReference>
<evidence type="ECO:0000313" key="1">
    <source>
        <dbReference type="EMBL" id="KAI9249404.1"/>
    </source>
</evidence>
<organism evidence="1 2">
    <name type="scientific">Phascolomyces articulosus</name>
    <dbReference type="NCBI Taxonomy" id="60185"/>
    <lineage>
        <taxon>Eukaryota</taxon>
        <taxon>Fungi</taxon>
        <taxon>Fungi incertae sedis</taxon>
        <taxon>Mucoromycota</taxon>
        <taxon>Mucoromycotina</taxon>
        <taxon>Mucoromycetes</taxon>
        <taxon>Mucorales</taxon>
        <taxon>Lichtheimiaceae</taxon>
        <taxon>Phascolomyces</taxon>
    </lineage>
</organism>
<dbReference type="GO" id="GO:0031146">
    <property type="term" value="P:SCF-dependent proteasomal ubiquitin-dependent protein catabolic process"/>
    <property type="evidence" value="ECO:0007669"/>
    <property type="project" value="TreeGrafter"/>
</dbReference>
<reference evidence="1" key="2">
    <citation type="submission" date="2023-02" db="EMBL/GenBank/DDBJ databases">
        <authorList>
            <consortium name="DOE Joint Genome Institute"/>
            <person name="Mondo S.J."/>
            <person name="Chang Y."/>
            <person name="Wang Y."/>
            <person name="Ahrendt S."/>
            <person name="Andreopoulos W."/>
            <person name="Barry K."/>
            <person name="Beard J."/>
            <person name="Benny G.L."/>
            <person name="Blankenship S."/>
            <person name="Bonito G."/>
            <person name="Cuomo C."/>
            <person name="Desiro A."/>
            <person name="Gervers K.A."/>
            <person name="Hundley H."/>
            <person name="Kuo A."/>
            <person name="LaButti K."/>
            <person name="Lang B.F."/>
            <person name="Lipzen A."/>
            <person name="O'Donnell K."/>
            <person name="Pangilinan J."/>
            <person name="Reynolds N."/>
            <person name="Sandor L."/>
            <person name="Smith M.W."/>
            <person name="Tsang A."/>
            <person name="Grigoriev I.V."/>
            <person name="Stajich J.E."/>
            <person name="Spatafora J.W."/>
        </authorList>
    </citation>
    <scope>NUCLEOTIDE SEQUENCE</scope>
    <source>
        <strain evidence="1">RSA 2281</strain>
    </source>
</reference>